<protein>
    <submittedName>
        <fullName evidence="2">Uncharacterized protein</fullName>
    </submittedName>
</protein>
<evidence type="ECO:0000313" key="3">
    <source>
        <dbReference type="Proteomes" id="UP000008144"/>
    </source>
</evidence>
<sequence>MVVTTTHTGLVKEANNCKCKQFRKTETFYSGQNFCSAELKSKVSKSVTKTIYETVQVTSTNKNCNRHRISKTNTRMPFSMRIRRRELSAAVAVILMIIFPREFSYSVGVAAQSVPSPTQRLSSTPALFEDLPEESLANTKDPCKARLFLGDIALDEEDVENIFGETADDFIQNVGKAPATPTRSPIGDVMSSPPSPSSNPNRRRRKGRGRKKRRRN</sequence>
<dbReference type="AlphaFoldDB" id="H2Y000"/>
<dbReference type="InParanoid" id="H2Y000"/>
<keyword evidence="3" id="KW-1185">Reference proteome</keyword>
<dbReference type="HOGENOM" id="CLU_1280230_0_0_1"/>
<reference evidence="3" key="1">
    <citation type="journal article" date="2002" name="Science">
        <title>The draft genome of Ciona intestinalis: insights into chordate and vertebrate origins.</title>
        <authorList>
            <person name="Dehal P."/>
            <person name="Satou Y."/>
            <person name="Campbell R.K."/>
            <person name="Chapman J."/>
            <person name="Degnan B."/>
            <person name="De Tomaso A."/>
            <person name="Davidson B."/>
            <person name="Di Gregorio A."/>
            <person name="Gelpke M."/>
            <person name="Goodstein D.M."/>
            <person name="Harafuji N."/>
            <person name="Hastings K.E."/>
            <person name="Ho I."/>
            <person name="Hotta K."/>
            <person name="Huang W."/>
            <person name="Kawashima T."/>
            <person name="Lemaire P."/>
            <person name="Martinez D."/>
            <person name="Meinertzhagen I.A."/>
            <person name="Necula S."/>
            <person name="Nonaka M."/>
            <person name="Putnam N."/>
            <person name="Rash S."/>
            <person name="Saiga H."/>
            <person name="Satake M."/>
            <person name="Terry A."/>
            <person name="Yamada L."/>
            <person name="Wang H.G."/>
            <person name="Awazu S."/>
            <person name="Azumi K."/>
            <person name="Boore J."/>
            <person name="Branno M."/>
            <person name="Chin-Bow S."/>
            <person name="DeSantis R."/>
            <person name="Doyle S."/>
            <person name="Francino P."/>
            <person name="Keys D.N."/>
            <person name="Haga S."/>
            <person name="Hayashi H."/>
            <person name="Hino K."/>
            <person name="Imai K.S."/>
            <person name="Inaba K."/>
            <person name="Kano S."/>
            <person name="Kobayashi K."/>
            <person name="Kobayashi M."/>
            <person name="Lee B.I."/>
            <person name="Makabe K.W."/>
            <person name="Manohar C."/>
            <person name="Matassi G."/>
            <person name="Medina M."/>
            <person name="Mochizuki Y."/>
            <person name="Mount S."/>
            <person name="Morishita T."/>
            <person name="Miura S."/>
            <person name="Nakayama A."/>
            <person name="Nishizaka S."/>
            <person name="Nomoto H."/>
            <person name="Ohta F."/>
            <person name="Oishi K."/>
            <person name="Rigoutsos I."/>
            <person name="Sano M."/>
            <person name="Sasaki A."/>
            <person name="Sasakura Y."/>
            <person name="Shoguchi E."/>
            <person name="Shin-i T."/>
            <person name="Spagnuolo A."/>
            <person name="Stainier D."/>
            <person name="Suzuki M.M."/>
            <person name="Tassy O."/>
            <person name="Takatori N."/>
            <person name="Tokuoka M."/>
            <person name="Yagi K."/>
            <person name="Yoshizaki F."/>
            <person name="Wada S."/>
            <person name="Zhang C."/>
            <person name="Hyatt P.D."/>
            <person name="Larimer F."/>
            <person name="Detter C."/>
            <person name="Doggett N."/>
            <person name="Glavina T."/>
            <person name="Hawkins T."/>
            <person name="Richardson P."/>
            <person name="Lucas S."/>
            <person name="Kohara Y."/>
            <person name="Levine M."/>
            <person name="Satoh N."/>
            <person name="Rokhsar D.S."/>
        </authorList>
    </citation>
    <scope>NUCLEOTIDE SEQUENCE [LARGE SCALE GENOMIC DNA]</scope>
</reference>
<accession>H2Y000</accession>
<reference evidence="2" key="3">
    <citation type="submission" date="2025-08" db="UniProtKB">
        <authorList>
            <consortium name="Ensembl"/>
        </authorList>
    </citation>
    <scope>IDENTIFICATION</scope>
</reference>
<proteinExistence type="predicted"/>
<feature type="compositionally biased region" description="Basic residues" evidence="1">
    <location>
        <begin position="201"/>
        <end position="216"/>
    </location>
</feature>
<evidence type="ECO:0000313" key="2">
    <source>
        <dbReference type="Ensembl" id="ENSCINP00000035234.1"/>
    </source>
</evidence>
<reference evidence="2" key="4">
    <citation type="submission" date="2025-09" db="UniProtKB">
        <authorList>
            <consortium name="Ensembl"/>
        </authorList>
    </citation>
    <scope>IDENTIFICATION</scope>
</reference>
<feature type="region of interest" description="Disordered" evidence="1">
    <location>
        <begin position="173"/>
        <end position="216"/>
    </location>
</feature>
<dbReference type="Proteomes" id="UP000008144">
    <property type="component" value="Chromosome 12"/>
</dbReference>
<organism evidence="2 3">
    <name type="scientific">Ciona intestinalis</name>
    <name type="common">Transparent sea squirt</name>
    <name type="synonym">Ascidia intestinalis</name>
    <dbReference type="NCBI Taxonomy" id="7719"/>
    <lineage>
        <taxon>Eukaryota</taxon>
        <taxon>Metazoa</taxon>
        <taxon>Chordata</taxon>
        <taxon>Tunicata</taxon>
        <taxon>Ascidiacea</taxon>
        <taxon>Phlebobranchia</taxon>
        <taxon>Cionidae</taxon>
        <taxon>Ciona</taxon>
    </lineage>
</organism>
<dbReference type="EMBL" id="EAAA01001017">
    <property type="status" value="NOT_ANNOTATED_CDS"/>
    <property type="molecule type" value="Genomic_DNA"/>
</dbReference>
<name>H2Y000_CIOIN</name>
<reference evidence="2" key="2">
    <citation type="journal article" date="2008" name="Genome Biol.">
        <title>Improved genome assembly and evidence-based global gene model set for the chordate Ciona intestinalis: new insight into intron and operon populations.</title>
        <authorList>
            <person name="Satou Y."/>
            <person name="Mineta K."/>
            <person name="Ogasawara M."/>
            <person name="Sasakura Y."/>
            <person name="Shoguchi E."/>
            <person name="Ueno K."/>
            <person name="Yamada L."/>
            <person name="Matsumoto J."/>
            <person name="Wasserscheid J."/>
            <person name="Dewar K."/>
            <person name="Wiley G.B."/>
            <person name="Macmil S.L."/>
            <person name="Roe B.A."/>
            <person name="Zeller R.W."/>
            <person name="Hastings K.E."/>
            <person name="Lemaire P."/>
            <person name="Lindquist E."/>
            <person name="Endo T."/>
            <person name="Hotta K."/>
            <person name="Inaba K."/>
        </authorList>
    </citation>
    <scope>NUCLEOTIDE SEQUENCE [LARGE SCALE GENOMIC DNA]</scope>
    <source>
        <strain evidence="2">wild type</strain>
    </source>
</reference>
<dbReference type="Ensembl" id="ENSCINT00000031098.1">
    <property type="protein sequence ID" value="ENSCINP00000035234.1"/>
    <property type="gene ID" value="ENSCING00000018739.1"/>
</dbReference>
<evidence type="ECO:0000256" key="1">
    <source>
        <dbReference type="SAM" id="MobiDB-lite"/>
    </source>
</evidence>